<protein>
    <submittedName>
        <fullName evidence="1">Uncharacterized protein</fullName>
    </submittedName>
</protein>
<gene>
    <name evidence="1" type="ORF">M422DRAFT_68213</name>
</gene>
<organism evidence="1 2">
    <name type="scientific">Sphaerobolus stellatus (strain SS14)</name>
    <dbReference type="NCBI Taxonomy" id="990650"/>
    <lineage>
        <taxon>Eukaryota</taxon>
        <taxon>Fungi</taxon>
        <taxon>Dikarya</taxon>
        <taxon>Basidiomycota</taxon>
        <taxon>Agaricomycotina</taxon>
        <taxon>Agaricomycetes</taxon>
        <taxon>Phallomycetidae</taxon>
        <taxon>Geastrales</taxon>
        <taxon>Sphaerobolaceae</taxon>
        <taxon>Sphaerobolus</taxon>
    </lineage>
</organism>
<reference evidence="1 2" key="1">
    <citation type="submission" date="2014-06" db="EMBL/GenBank/DDBJ databases">
        <title>Evolutionary Origins and Diversification of the Mycorrhizal Mutualists.</title>
        <authorList>
            <consortium name="DOE Joint Genome Institute"/>
            <consortium name="Mycorrhizal Genomics Consortium"/>
            <person name="Kohler A."/>
            <person name="Kuo A."/>
            <person name="Nagy L.G."/>
            <person name="Floudas D."/>
            <person name="Copeland A."/>
            <person name="Barry K.W."/>
            <person name="Cichocki N."/>
            <person name="Veneault-Fourrey C."/>
            <person name="LaButti K."/>
            <person name="Lindquist E.A."/>
            <person name="Lipzen A."/>
            <person name="Lundell T."/>
            <person name="Morin E."/>
            <person name="Murat C."/>
            <person name="Riley R."/>
            <person name="Ohm R."/>
            <person name="Sun H."/>
            <person name="Tunlid A."/>
            <person name="Henrissat B."/>
            <person name="Grigoriev I.V."/>
            <person name="Hibbett D.S."/>
            <person name="Martin F."/>
        </authorList>
    </citation>
    <scope>NUCLEOTIDE SEQUENCE [LARGE SCALE GENOMIC DNA]</scope>
    <source>
        <strain evidence="1 2">SS14</strain>
    </source>
</reference>
<dbReference type="AlphaFoldDB" id="A0A0C9VIZ3"/>
<evidence type="ECO:0000313" key="1">
    <source>
        <dbReference type="EMBL" id="KIJ41517.1"/>
    </source>
</evidence>
<dbReference type="HOGENOM" id="CLU_1750863_0_0_1"/>
<sequence length="149" mass="16536">MDPDRYEDSLVVVSDIGCLCDLQCAQFRQTGFEDGVIRGLGLAVDESCLVDGIRVSAVVKLDCLLPPSFLYSSISLRSFSVSGIAASGIVIESECRRPKLRVKGVPVGGGTPKQFPGRWIRERRDARWKGEVDERRTMLNIVDYNIKWG</sequence>
<keyword evidence="2" id="KW-1185">Reference proteome</keyword>
<dbReference type="Proteomes" id="UP000054279">
    <property type="component" value="Unassembled WGS sequence"/>
</dbReference>
<dbReference type="EMBL" id="KN837136">
    <property type="protein sequence ID" value="KIJ41517.1"/>
    <property type="molecule type" value="Genomic_DNA"/>
</dbReference>
<name>A0A0C9VIZ3_SPHS4</name>
<evidence type="ECO:0000313" key="2">
    <source>
        <dbReference type="Proteomes" id="UP000054279"/>
    </source>
</evidence>
<proteinExistence type="predicted"/>
<accession>A0A0C9VIZ3</accession>